<comment type="similarity">
    <text evidence="1">Belongs to the transferase hexapeptide repeat family.</text>
</comment>
<name>A0A1H1YE30_9ACTN</name>
<dbReference type="CDD" id="cd04647">
    <property type="entry name" value="LbH_MAT_like"/>
    <property type="match status" value="1"/>
</dbReference>
<dbReference type="PANTHER" id="PTHR23416:SF23">
    <property type="entry name" value="ACETYLTRANSFERASE C18B11.09C-RELATED"/>
    <property type="match status" value="1"/>
</dbReference>
<dbReference type="STRING" id="546871.SAMN04488543_3269"/>
<accession>A0A1H1YE30</accession>
<protein>
    <submittedName>
        <fullName evidence="3">Maltose O-acetyltransferase</fullName>
    </submittedName>
</protein>
<dbReference type="InterPro" id="IPR011004">
    <property type="entry name" value="Trimer_LpxA-like_sf"/>
</dbReference>
<dbReference type="InterPro" id="IPR001451">
    <property type="entry name" value="Hexapep"/>
</dbReference>
<dbReference type="Gene3D" id="2.160.10.10">
    <property type="entry name" value="Hexapeptide repeat proteins"/>
    <property type="match status" value="1"/>
</dbReference>
<keyword evidence="4" id="KW-1185">Reference proteome</keyword>
<dbReference type="OrthoDB" id="2643438at2"/>
<evidence type="ECO:0000256" key="2">
    <source>
        <dbReference type="ARBA" id="ARBA00022679"/>
    </source>
</evidence>
<organism evidence="3 4">
    <name type="scientific">Friedmanniella luteola</name>
    <dbReference type="NCBI Taxonomy" id="546871"/>
    <lineage>
        <taxon>Bacteria</taxon>
        <taxon>Bacillati</taxon>
        <taxon>Actinomycetota</taxon>
        <taxon>Actinomycetes</taxon>
        <taxon>Propionibacteriales</taxon>
        <taxon>Nocardioidaceae</taxon>
        <taxon>Friedmanniella</taxon>
    </lineage>
</organism>
<dbReference type="PANTHER" id="PTHR23416">
    <property type="entry name" value="SIALIC ACID SYNTHASE-RELATED"/>
    <property type="match status" value="1"/>
</dbReference>
<reference evidence="3" key="1">
    <citation type="submission" date="2016-10" db="EMBL/GenBank/DDBJ databases">
        <authorList>
            <person name="de Groot N.N."/>
        </authorList>
    </citation>
    <scope>NUCLEOTIDE SEQUENCE [LARGE SCALE GENOMIC DNA]</scope>
    <source>
        <strain evidence="3">DSM 21741</strain>
    </source>
</reference>
<dbReference type="EMBL" id="LT629749">
    <property type="protein sequence ID" value="SDT19529.1"/>
    <property type="molecule type" value="Genomic_DNA"/>
</dbReference>
<dbReference type="AlphaFoldDB" id="A0A1H1YE30"/>
<dbReference type="SUPFAM" id="SSF51161">
    <property type="entry name" value="Trimeric LpxA-like enzymes"/>
    <property type="match status" value="1"/>
</dbReference>
<keyword evidence="2 3" id="KW-0808">Transferase</keyword>
<proteinExistence type="inferred from homology"/>
<dbReference type="GO" id="GO:0008374">
    <property type="term" value="F:O-acyltransferase activity"/>
    <property type="evidence" value="ECO:0007669"/>
    <property type="project" value="TreeGrafter"/>
</dbReference>
<evidence type="ECO:0000313" key="3">
    <source>
        <dbReference type="EMBL" id="SDT19529.1"/>
    </source>
</evidence>
<dbReference type="Proteomes" id="UP000199092">
    <property type="component" value="Chromosome I"/>
</dbReference>
<dbReference type="RefSeq" id="WP_091414090.1">
    <property type="nucleotide sequence ID" value="NZ_LT629749.1"/>
</dbReference>
<dbReference type="InterPro" id="IPR051159">
    <property type="entry name" value="Hexapeptide_acetyltransf"/>
</dbReference>
<sequence>MADRLAELAGHLRQDARIAGSHLLLTVLGGSIYLPPTVRKLIYRRAGAPVESPPGFGFRFAGRPANLRVGPDVYFNQRVFIEAVGPVVIGSGCAFGMEVMVVTSHHELGTDGRWSIEATGRGVTIGDRVWVGARAMILPGAVVEDDVVIAAGAVVTGRCRSGGVYAGVPARRIRELVPAQAPPRA</sequence>
<gene>
    <name evidence="3" type="ORF">SAMN04488543_3269</name>
</gene>
<evidence type="ECO:0000313" key="4">
    <source>
        <dbReference type="Proteomes" id="UP000199092"/>
    </source>
</evidence>
<dbReference type="GO" id="GO:0005829">
    <property type="term" value="C:cytosol"/>
    <property type="evidence" value="ECO:0007669"/>
    <property type="project" value="TreeGrafter"/>
</dbReference>
<evidence type="ECO:0000256" key="1">
    <source>
        <dbReference type="ARBA" id="ARBA00007274"/>
    </source>
</evidence>
<dbReference type="Pfam" id="PF00132">
    <property type="entry name" value="Hexapep"/>
    <property type="match status" value="1"/>
</dbReference>